<organism evidence="2">
    <name type="scientific">marine sediment metagenome</name>
    <dbReference type="NCBI Taxonomy" id="412755"/>
    <lineage>
        <taxon>unclassified sequences</taxon>
        <taxon>metagenomes</taxon>
        <taxon>ecological metagenomes</taxon>
    </lineage>
</organism>
<name>X1U7K3_9ZZZZ</name>
<feature type="non-terminal residue" evidence="2">
    <location>
        <position position="216"/>
    </location>
</feature>
<evidence type="ECO:0000313" key="2">
    <source>
        <dbReference type="EMBL" id="GAI99591.1"/>
    </source>
</evidence>
<gene>
    <name evidence="2" type="ORF">S12H4_39354</name>
</gene>
<comment type="caution">
    <text evidence="2">The sequence shown here is derived from an EMBL/GenBank/DDBJ whole genome shotgun (WGS) entry which is preliminary data.</text>
</comment>
<feature type="region of interest" description="Disordered" evidence="1">
    <location>
        <begin position="123"/>
        <end position="147"/>
    </location>
</feature>
<reference evidence="2" key="1">
    <citation type="journal article" date="2014" name="Front. Microbiol.">
        <title>High frequency of phylogenetically diverse reductive dehalogenase-homologous genes in deep subseafloor sedimentary metagenomes.</title>
        <authorList>
            <person name="Kawai M."/>
            <person name="Futagami T."/>
            <person name="Toyoda A."/>
            <person name="Takaki Y."/>
            <person name="Nishi S."/>
            <person name="Hori S."/>
            <person name="Arai W."/>
            <person name="Tsubouchi T."/>
            <person name="Morono Y."/>
            <person name="Uchiyama I."/>
            <person name="Ito T."/>
            <person name="Fujiyama A."/>
            <person name="Inagaki F."/>
            <person name="Takami H."/>
        </authorList>
    </citation>
    <scope>NUCLEOTIDE SEQUENCE</scope>
    <source>
        <strain evidence="2">Expedition CK06-06</strain>
    </source>
</reference>
<accession>X1U7K3</accession>
<proteinExistence type="predicted"/>
<dbReference type="AlphaFoldDB" id="X1U7K3"/>
<dbReference type="EMBL" id="BARW01023773">
    <property type="protein sequence ID" value="GAI99591.1"/>
    <property type="molecule type" value="Genomic_DNA"/>
</dbReference>
<sequence>MAFGCVKHFLKMDQTIPDPGDAANDGPGFPFGGPTILDSATGNYIMFGDGVQDNASAINLPPNTVRILSGGGAGYQCDETGNDGSWDYNKIINWLGHWDLPSVTKKDFAIVLSGRSRLGTIAEGDAEDFPRNPSGQPDPNDDGYSGGNITFDMACHTTLEADGTGVFKPGIASGGYTYQELPQGGGTINHTGKTKGVCQIQTRRLDTDYLCITVVS</sequence>
<evidence type="ECO:0000256" key="1">
    <source>
        <dbReference type="SAM" id="MobiDB-lite"/>
    </source>
</evidence>
<protein>
    <submittedName>
        <fullName evidence="2">Uncharacterized protein</fullName>
    </submittedName>
</protein>